<dbReference type="EnsemblProtists" id="HpaT804346">
    <property type="protein sequence ID" value="HpaP804346"/>
    <property type="gene ID" value="HpaG804346"/>
</dbReference>
<protein>
    <submittedName>
        <fullName evidence="2">Uncharacterized protein</fullName>
    </submittedName>
</protein>
<sequence>MVVLTSVEVSFPSPITAAFARTAGANVPAGDVDDEKLDDNEDVREGEETIEDENHDHDDQLVNKCKRKLQQVVSATSRLTVINWMITDADQNDEQGLILRAIAKFPSEFRGNYKVC</sequence>
<dbReference type="EMBL" id="JH598161">
    <property type="status" value="NOT_ANNOTATED_CDS"/>
    <property type="molecule type" value="Genomic_DNA"/>
</dbReference>
<dbReference type="HOGENOM" id="CLU_2101632_0_0_1"/>
<dbReference type="Proteomes" id="UP000011713">
    <property type="component" value="Unassembled WGS sequence"/>
</dbReference>
<dbReference type="InParanoid" id="M4BDH9"/>
<organism evidence="2 3">
    <name type="scientific">Hyaloperonospora arabidopsidis (strain Emoy2)</name>
    <name type="common">Downy mildew agent</name>
    <name type="synonym">Peronospora arabidopsidis</name>
    <dbReference type="NCBI Taxonomy" id="559515"/>
    <lineage>
        <taxon>Eukaryota</taxon>
        <taxon>Sar</taxon>
        <taxon>Stramenopiles</taxon>
        <taxon>Oomycota</taxon>
        <taxon>Peronosporomycetes</taxon>
        <taxon>Peronosporales</taxon>
        <taxon>Peronosporaceae</taxon>
        <taxon>Hyaloperonospora</taxon>
    </lineage>
</organism>
<reference evidence="3" key="1">
    <citation type="journal article" date="2010" name="Science">
        <title>Signatures of adaptation to obligate biotrophy in the Hyaloperonospora arabidopsidis genome.</title>
        <authorList>
            <person name="Baxter L."/>
            <person name="Tripathy S."/>
            <person name="Ishaque N."/>
            <person name="Boot N."/>
            <person name="Cabral A."/>
            <person name="Kemen E."/>
            <person name="Thines M."/>
            <person name="Ah-Fong A."/>
            <person name="Anderson R."/>
            <person name="Badejoko W."/>
            <person name="Bittner-Eddy P."/>
            <person name="Boore J.L."/>
            <person name="Chibucos M.C."/>
            <person name="Coates M."/>
            <person name="Dehal P."/>
            <person name="Delehaunty K."/>
            <person name="Dong S."/>
            <person name="Downton P."/>
            <person name="Dumas B."/>
            <person name="Fabro G."/>
            <person name="Fronick C."/>
            <person name="Fuerstenberg S.I."/>
            <person name="Fulton L."/>
            <person name="Gaulin E."/>
            <person name="Govers F."/>
            <person name="Hughes L."/>
            <person name="Humphray S."/>
            <person name="Jiang R.H."/>
            <person name="Judelson H."/>
            <person name="Kamoun S."/>
            <person name="Kyung K."/>
            <person name="Meijer H."/>
            <person name="Minx P."/>
            <person name="Morris P."/>
            <person name="Nelson J."/>
            <person name="Phuntumart V."/>
            <person name="Qutob D."/>
            <person name="Rehmany A."/>
            <person name="Rougon-Cardoso A."/>
            <person name="Ryden P."/>
            <person name="Torto-Alalibo T."/>
            <person name="Studholme D."/>
            <person name="Wang Y."/>
            <person name="Win J."/>
            <person name="Wood J."/>
            <person name="Clifton S.W."/>
            <person name="Rogers J."/>
            <person name="Van den Ackerveken G."/>
            <person name="Jones J.D."/>
            <person name="McDowell J.M."/>
            <person name="Beynon J."/>
            <person name="Tyler B.M."/>
        </authorList>
    </citation>
    <scope>NUCLEOTIDE SEQUENCE [LARGE SCALE GENOMIC DNA]</scope>
    <source>
        <strain evidence="3">Emoy2</strain>
    </source>
</reference>
<evidence type="ECO:0000313" key="3">
    <source>
        <dbReference type="Proteomes" id="UP000011713"/>
    </source>
</evidence>
<dbReference type="VEuPathDB" id="FungiDB:HpaG804346"/>
<accession>M4BDH9</accession>
<evidence type="ECO:0000256" key="1">
    <source>
        <dbReference type="SAM" id="MobiDB-lite"/>
    </source>
</evidence>
<reference evidence="2" key="2">
    <citation type="submission" date="2015-06" db="UniProtKB">
        <authorList>
            <consortium name="EnsemblProtists"/>
        </authorList>
    </citation>
    <scope>IDENTIFICATION</scope>
    <source>
        <strain evidence="2">Emoy2</strain>
    </source>
</reference>
<feature type="region of interest" description="Disordered" evidence="1">
    <location>
        <begin position="23"/>
        <end position="56"/>
    </location>
</feature>
<feature type="compositionally biased region" description="Acidic residues" evidence="1">
    <location>
        <begin position="31"/>
        <end position="51"/>
    </location>
</feature>
<name>M4BDH9_HYAAE</name>
<dbReference type="AlphaFoldDB" id="M4BDH9"/>
<evidence type="ECO:0000313" key="2">
    <source>
        <dbReference type="EnsemblProtists" id="HpaP804346"/>
    </source>
</evidence>
<proteinExistence type="predicted"/>
<keyword evidence="3" id="KW-1185">Reference proteome</keyword>